<dbReference type="EMBL" id="CM001218">
    <property type="protein sequence ID" value="AES65426.2"/>
    <property type="molecule type" value="Genomic_DNA"/>
</dbReference>
<keyword evidence="4" id="KW-1185">Reference proteome</keyword>
<name>G7III3_MEDTR</name>
<dbReference type="Proteomes" id="UP000002051">
    <property type="component" value="Chromosome 2"/>
</dbReference>
<dbReference type="PROSITE" id="PS50011">
    <property type="entry name" value="PROTEIN_KINASE_DOM"/>
    <property type="match status" value="1"/>
</dbReference>
<keyword evidence="2" id="KW-0418">Kinase</keyword>
<evidence type="ECO:0000313" key="3">
    <source>
        <dbReference type="EnsemblPlants" id="AES65426"/>
    </source>
</evidence>
<reference evidence="2 4" key="2">
    <citation type="journal article" date="2014" name="BMC Genomics">
        <title>An improved genome release (version Mt4.0) for the model legume Medicago truncatula.</title>
        <authorList>
            <person name="Tang H."/>
            <person name="Krishnakumar V."/>
            <person name="Bidwell S."/>
            <person name="Rosen B."/>
            <person name="Chan A."/>
            <person name="Zhou S."/>
            <person name="Gentzbittel L."/>
            <person name="Childs K.L."/>
            <person name="Yandell M."/>
            <person name="Gundlach H."/>
            <person name="Mayer K.F."/>
            <person name="Schwartz D.C."/>
            <person name="Town C.D."/>
        </authorList>
    </citation>
    <scope>GENOME REANNOTATION</scope>
    <source>
        <strain evidence="3 4">cv. Jemalong A17</strain>
    </source>
</reference>
<dbReference type="EnsemblPlants" id="AES65426">
    <property type="protein sequence ID" value="AES65426"/>
    <property type="gene ID" value="MTR_2g039300"/>
</dbReference>
<dbReference type="PaxDb" id="3880-AES65426"/>
<dbReference type="InterPro" id="IPR050167">
    <property type="entry name" value="Ser_Thr_protein_kinase"/>
</dbReference>
<gene>
    <name evidence="2" type="ordered locus">MTR_2g039300</name>
</gene>
<protein>
    <submittedName>
        <fullName evidence="2">Tyrosine kinase family protein</fullName>
    </submittedName>
</protein>
<dbReference type="AlphaFoldDB" id="G7III3"/>
<organism evidence="2 4">
    <name type="scientific">Medicago truncatula</name>
    <name type="common">Barrel medic</name>
    <name type="synonym">Medicago tribuloides</name>
    <dbReference type="NCBI Taxonomy" id="3880"/>
    <lineage>
        <taxon>Eukaryota</taxon>
        <taxon>Viridiplantae</taxon>
        <taxon>Streptophyta</taxon>
        <taxon>Embryophyta</taxon>
        <taxon>Tracheophyta</taxon>
        <taxon>Spermatophyta</taxon>
        <taxon>Magnoliopsida</taxon>
        <taxon>eudicotyledons</taxon>
        <taxon>Gunneridae</taxon>
        <taxon>Pentapetalae</taxon>
        <taxon>rosids</taxon>
        <taxon>fabids</taxon>
        <taxon>Fabales</taxon>
        <taxon>Fabaceae</taxon>
        <taxon>Papilionoideae</taxon>
        <taxon>50 kb inversion clade</taxon>
        <taxon>NPAAA clade</taxon>
        <taxon>Hologalegina</taxon>
        <taxon>IRL clade</taxon>
        <taxon>Trifolieae</taxon>
        <taxon>Medicago</taxon>
    </lineage>
</organism>
<dbReference type="PANTHER" id="PTHR23257">
    <property type="entry name" value="SERINE-THREONINE PROTEIN KINASE"/>
    <property type="match status" value="1"/>
</dbReference>
<dbReference type="InterPro" id="IPR011009">
    <property type="entry name" value="Kinase-like_dom_sf"/>
</dbReference>
<reference evidence="2 4" key="1">
    <citation type="journal article" date="2011" name="Nature">
        <title>The Medicago genome provides insight into the evolution of rhizobial symbioses.</title>
        <authorList>
            <person name="Young N.D."/>
            <person name="Debelle F."/>
            <person name="Oldroyd G.E."/>
            <person name="Geurts R."/>
            <person name="Cannon S.B."/>
            <person name="Udvardi M.K."/>
            <person name="Benedito V.A."/>
            <person name="Mayer K.F."/>
            <person name="Gouzy J."/>
            <person name="Schoof H."/>
            <person name="Van de Peer Y."/>
            <person name="Proost S."/>
            <person name="Cook D.R."/>
            <person name="Meyers B.C."/>
            <person name="Spannagl M."/>
            <person name="Cheung F."/>
            <person name="De Mita S."/>
            <person name="Krishnakumar V."/>
            <person name="Gundlach H."/>
            <person name="Zhou S."/>
            <person name="Mudge J."/>
            <person name="Bharti A.K."/>
            <person name="Murray J.D."/>
            <person name="Naoumkina M.A."/>
            <person name="Rosen B."/>
            <person name="Silverstein K.A."/>
            <person name="Tang H."/>
            <person name="Rombauts S."/>
            <person name="Zhao P.X."/>
            <person name="Zhou P."/>
            <person name="Barbe V."/>
            <person name="Bardou P."/>
            <person name="Bechner M."/>
            <person name="Bellec A."/>
            <person name="Berger A."/>
            <person name="Berges H."/>
            <person name="Bidwell S."/>
            <person name="Bisseling T."/>
            <person name="Choisne N."/>
            <person name="Couloux A."/>
            <person name="Denny R."/>
            <person name="Deshpande S."/>
            <person name="Dai X."/>
            <person name="Doyle J.J."/>
            <person name="Dudez A.M."/>
            <person name="Farmer A.D."/>
            <person name="Fouteau S."/>
            <person name="Franken C."/>
            <person name="Gibelin C."/>
            <person name="Gish J."/>
            <person name="Goldstein S."/>
            <person name="Gonzalez A.J."/>
            <person name="Green P.J."/>
            <person name="Hallab A."/>
            <person name="Hartog M."/>
            <person name="Hua A."/>
            <person name="Humphray S.J."/>
            <person name="Jeong D.H."/>
            <person name="Jing Y."/>
            <person name="Jocker A."/>
            <person name="Kenton S.M."/>
            <person name="Kim D.J."/>
            <person name="Klee K."/>
            <person name="Lai H."/>
            <person name="Lang C."/>
            <person name="Lin S."/>
            <person name="Macmil S.L."/>
            <person name="Magdelenat G."/>
            <person name="Matthews L."/>
            <person name="McCorrison J."/>
            <person name="Monaghan E.L."/>
            <person name="Mun J.H."/>
            <person name="Najar F.Z."/>
            <person name="Nicholson C."/>
            <person name="Noirot C."/>
            <person name="O'Bleness M."/>
            <person name="Paule C.R."/>
            <person name="Poulain J."/>
            <person name="Prion F."/>
            <person name="Qin B."/>
            <person name="Qu C."/>
            <person name="Retzel E.F."/>
            <person name="Riddle C."/>
            <person name="Sallet E."/>
            <person name="Samain S."/>
            <person name="Samson N."/>
            <person name="Sanders I."/>
            <person name="Saurat O."/>
            <person name="Scarpelli C."/>
            <person name="Schiex T."/>
            <person name="Segurens B."/>
            <person name="Severin A.J."/>
            <person name="Sherrier D.J."/>
            <person name="Shi R."/>
            <person name="Sims S."/>
            <person name="Singer S.R."/>
            <person name="Sinharoy S."/>
            <person name="Sterck L."/>
            <person name="Viollet A."/>
            <person name="Wang B.B."/>
            <person name="Wang K."/>
            <person name="Wang M."/>
            <person name="Wang X."/>
            <person name="Warfsmann J."/>
            <person name="Weissenbach J."/>
            <person name="White D.D."/>
            <person name="White J.D."/>
            <person name="Wiley G.B."/>
            <person name="Wincker P."/>
            <person name="Xing Y."/>
            <person name="Yang L."/>
            <person name="Yao Z."/>
            <person name="Ying F."/>
            <person name="Zhai J."/>
            <person name="Zhou L."/>
            <person name="Zuber A."/>
            <person name="Denarie J."/>
            <person name="Dixon R.A."/>
            <person name="May G.D."/>
            <person name="Schwartz D.C."/>
            <person name="Rogers J."/>
            <person name="Quetier F."/>
            <person name="Town C.D."/>
            <person name="Roe B.A."/>
        </authorList>
    </citation>
    <scope>NUCLEOTIDE SEQUENCE [LARGE SCALE GENOMIC DNA]</scope>
    <source>
        <strain evidence="2">A17</strain>
        <strain evidence="3 4">cv. Jemalong A17</strain>
    </source>
</reference>
<evidence type="ECO:0000259" key="1">
    <source>
        <dbReference type="PROSITE" id="PS50011"/>
    </source>
</evidence>
<dbReference type="InterPro" id="IPR001245">
    <property type="entry name" value="Ser-Thr/Tyr_kinase_cat_dom"/>
</dbReference>
<dbReference type="SUPFAM" id="SSF56112">
    <property type="entry name" value="Protein kinase-like (PK-like)"/>
    <property type="match status" value="1"/>
</dbReference>
<feature type="domain" description="Protein kinase" evidence="1">
    <location>
        <begin position="1"/>
        <end position="101"/>
    </location>
</feature>
<accession>G7III3</accession>
<dbReference type="GO" id="GO:0004672">
    <property type="term" value="F:protein kinase activity"/>
    <property type="evidence" value="ECO:0007669"/>
    <property type="project" value="InterPro"/>
</dbReference>
<dbReference type="eggNOG" id="KOG0531">
    <property type="taxonomic scope" value="Eukaryota"/>
</dbReference>
<dbReference type="InterPro" id="IPR000719">
    <property type="entry name" value="Prot_kinase_dom"/>
</dbReference>
<accession>A0A0C3V236</accession>
<dbReference type="Pfam" id="PF07714">
    <property type="entry name" value="PK_Tyr_Ser-Thr"/>
    <property type="match status" value="1"/>
</dbReference>
<dbReference type="GO" id="GO:0005524">
    <property type="term" value="F:ATP binding"/>
    <property type="evidence" value="ECO:0007669"/>
    <property type="project" value="InterPro"/>
</dbReference>
<dbReference type="HOGENOM" id="CLU_2295841_0_0_1"/>
<proteinExistence type="predicted"/>
<dbReference type="Gene3D" id="1.10.510.10">
    <property type="entry name" value="Transferase(Phosphotransferase) domain 1"/>
    <property type="match status" value="1"/>
</dbReference>
<dbReference type="eggNOG" id="KOG0192">
    <property type="taxonomic scope" value="Eukaryota"/>
</dbReference>
<reference evidence="3" key="3">
    <citation type="submission" date="2015-04" db="UniProtKB">
        <authorList>
            <consortium name="EnsemblPlants"/>
        </authorList>
    </citation>
    <scope>IDENTIFICATION</scope>
    <source>
        <strain evidence="3">cv. Jemalong A17</strain>
    </source>
</reference>
<dbReference type="PANTHER" id="PTHR23257:SF978">
    <property type="entry name" value="PROTEIN KINASE FAMILY PROTEIN"/>
    <property type="match status" value="1"/>
</dbReference>
<sequence length="101" mass="12013">MSTDPPLVLKYEWFFLLAMCTKTFTSKVIIFSYEVDLTQAQRLDVRDFGLSRRKYNTYLTHRTDMGTWMAPEVLQSELYDEKCDVLSYGVILWELFAKQKH</sequence>
<evidence type="ECO:0000313" key="2">
    <source>
        <dbReference type="EMBL" id="AES65426.2"/>
    </source>
</evidence>
<keyword evidence="2" id="KW-0808">Transferase</keyword>
<evidence type="ECO:0000313" key="4">
    <source>
        <dbReference type="Proteomes" id="UP000002051"/>
    </source>
</evidence>